<dbReference type="Proteomes" id="UP000886520">
    <property type="component" value="Chromosome 16"/>
</dbReference>
<accession>A0A9D4ZBS4</accession>
<dbReference type="AlphaFoldDB" id="A0A9D4ZBS4"/>
<proteinExistence type="predicted"/>
<evidence type="ECO:0000256" key="1">
    <source>
        <dbReference type="SAM" id="SignalP"/>
    </source>
</evidence>
<evidence type="ECO:0000313" key="2">
    <source>
        <dbReference type="EMBL" id="KAI5068137.1"/>
    </source>
</evidence>
<keyword evidence="1" id="KW-0732">Signal</keyword>
<feature type="signal peptide" evidence="1">
    <location>
        <begin position="1"/>
        <end position="19"/>
    </location>
</feature>
<comment type="caution">
    <text evidence="2">The sequence shown here is derived from an EMBL/GenBank/DDBJ whole genome shotgun (WGS) entry which is preliminary data.</text>
</comment>
<protein>
    <submittedName>
        <fullName evidence="2">Uncharacterized protein</fullName>
    </submittedName>
</protein>
<name>A0A9D4ZBS4_ADICA</name>
<sequence length="236" mass="25699">MSCARVKVALLSQLEAVAAESINTELLRSACGETAVWSSKNNVYKLTSAIEFGCNRIHRRCYLVNSRNLVKSRSRSELTLLSWVAAQFTATLPRGASLLSDTSCGGSTFQLRCATVQFGGGVAWNLHGRLNLPACARPKRSVGLPPAPMKARKENLQRLKRYLLFAKTCTHTTLHYSLDDGVADVPSACQRAWALPPLRCPSPSPSCGSRCHQRQHVGPCTRSSSLVPCSSSLNLR</sequence>
<dbReference type="EMBL" id="JABFUD020000016">
    <property type="protein sequence ID" value="KAI5068137.1"/>
    <property type="molecule type" value="Genomic_DNA"/>
</dbReference>
<organism evidence="2 3">
    <name type="scientific">Adiantum capillus-veneris</name>
    <name type="common">Maidenhair fern</name>
    <dbReference type="NCBI Taxonomy" id="13818"/>
    <lineage>
        <taxon>Eukaryota</taxon>
        <taxon>Viridiplantae</taxon>
        <taxon>Streptophyta</taxon>
        <taxon>Embryophyta</taxon>
        <taxon>Tracheophyta</taxon>
        <taxon>Polypodiopsida</taxon>
        <taxon>Polypodiidae</taxon>
        <taxon>Polypodiales</taxon>
        <taxon>Pteridineae</taxon>
        <taxon>Pteridaceae</taxon>
        <taxon>Vittarioideae</taxon>
        <taxon>Adiantum</taxon>
    </lineage>
</organism>
<feature type="chain" id="PRO_5038526666" evidence="1">
    <location>
        <begin position="20"/>
        <end position="236"/>
    </location>
</feature>
<reference evidence="2" key="1">
    <citation type="submission" date="2021-01" db="EMBL/GenBank/DDBJ databases">
        <title>Adiantum capillus-veneris genome.</title>
        <authorList>
            <person name="Fang Y."/>
            <person name="Liao Q."/>
        </authorList>
    </citation>
    <scope>NUCLEOTIDE SEQUENCE</scope>
    <source>
        <strain evidence="2">H3</strain>
        <tissue evidence="2">Leaf</tissue>
    </source>
</reference>
<keyword evidence="3" id="KW-1185">Reference proteome</keyword>
<gene>
    <name evidence="2" type="ORF">GOP47_0016482</name>
</gene>
<evidence type="ECO:0000313" key="3">
    <source>
        <dbReference type="Proteomes" id="UP000886520"/>
    </source>
</evidence>